<dbReference type="Proteomes" id="UP000024635">
    <property type="component" value="Unassembled WGS sequence"/>
</dbReference>
<dbReference type="EMBL" id="JARK01001357">
    <property type="protein sequence ID" value="EYC20643.1"/>
    <property type="molecule type" value="Genomic_DNA"/>
</dbReference>
<sequence>MESDENMREYREAKSAAKRAVSAAKVACYKHMYDELDTVDGEKKIYRIARARQRATEDLGHVMQIRDNSGRLLHHLPDILNRWSEHCSVMCNEEFPHPSIPSAIPVLGPVPPIQEEEVASTLAKMRNRRAPGPDNLPSKIWKIAEGEGTQLITSFFSKLIVKGKLPETWTTSTTVPIWKGKGDVADCMTSRPIRLLCHTMKIFERVLDSRLRGIVGVTRNQCGSVKNCSTTDAIHAVRLLTEKHREKNKAVHLAFLDPEKAFDKIRRGLIWLSLRDQGVREEYVRWVQLLCRNVTSSVRNAAGTSVPFDVHVGVHQGSALSPLLFILCMDTVSSDLQSRPPWTLLYADDAKVAASTIGELQKEVQAW</sequence>
<accession>A0A016V1P6</accession>
<keyword evidence="3" id="KW-1185">Reference proteome</keyword>
<organism evidence="2 3">
    <name type="scientific">Ancylostoma ceylanicum</name>
    <dbReference type="NCBI Taxonomy" id="53326"/>
    <lineage>
        <taxon>Eukaryota</taxon>
        <taxon>Metazoa</taxon>
        <taxon>Ecdysozoa</taxon>
        <taxon>Nematoda</taxon>
        <taxon>Chromadorea</taxon>
        <taxon>Rhabditida</taxon>
        <taxon>Rhabditina</taxon>
        <taxon>Rhabditomorpha</taxon>
        <taxon>Strongyloidea</taxon>
        <taxon>Ancylostomatidae</taxon>
        <taxon>Ancylostomatinae</taxon>
        <taxon>Ancylostoma</taxon>
    </lineage>
</organism>
<evidence type="ECO:0000313" key="2">
    <source>
        <dbReference type="EMBL" id="EYC20643.1"/>
    </source>
</evidence>
<gene>
    <name evidence="2" type="primary">Acey_s0021.g335</name>
    <name evidence="2" type="ORF">Y032_0021g335</name>
</gene>
<reference evidence="3" key="1">
    <citation type="journal article" date="2015" name="Nat. Genet.">
        <title>The genome and transcriptome of the zoonotic hookworm Ancylostoma ceylanicum identify infection-specific gene families.</title>
        <authorList>
            <person name="Schwarz E.M."/>
            <person name="Hu Y."/>
            <person name="Antoshechkin I."/>
            <person name="Miller M.M."/>
            <person name="Sternberg P.W."/>
            <person name="Aroian R.V."/>
        </authorList>
    </citation>
    <scope>NUCLEOTIDE SEQUENCE</scope>
    <source>
        <strain evidence="3">HY135</strain>
    </source>
</reference>
<protein>
    <recommendedName>
        <fullName evidence="1">Reverse transcriptase domain-containing protein</fullName>
    </recommendedName>
</protein>
<dbReference type="AlphaFoldDB" id="A0A016V1P6"/>
<dbReference type="SUPFAM" id="SSF56672">
    <property type="entry name" value="DNA/RNA polymerases"/>
    <property type="match status" value="1"/>
</dbReference>
<dbReference type="PROSITE" id="PS50878">
    <property type="entry name" value="RT_POL"/>
    <property type="match status" value="1"/>
</dbReference>
<name>A0A016V1P6_9BILA</name>
<comment type="caution">
    <text evidence="2">The sequence shown here is derived from an EMBL/GenBank/DDBJ whole genome shotgun (WGS) entry which is preliminary data.</text>
</comment>
<dbReference type="InterPro" id="IPR043502">
    <property type="entry name" value="DNA/RNA_pol_sf"/>
</dbReference>
<dbReference type="PANTHER" id="PTHR19446">
    <property type="entry name" value="REVERSE TRANSCRIPTASES"/>
    <property type="match status" value="1"/>
</dbReference>
<dbReference type="CDD" id="cd01650">
    <property type="entry name" value="RT_nLTR_like"/>
    <property type="match status" value="1"/>
</dbReference>
<dbReference type="OrthoDB" id="410381at2759"/>
<evidence type="ECO:0000313" key="3">
    <source>
        <dbReference type="Proteomes" id="UP000024635"/>
    </source>
</evidence>
<evidence type="ECO:0000259" key="1">
    <source>
        <dbReference type="PROSITE" id="PS50878"/>
    </source>
</evidence>
<proteinExistence type="predicted"/>
<dbReference type="InterPro" id="IPR000477">
    <property type="entry name" value="RT_dom"/>
</dbReference>
<feature type="domain" description="Reverse transcriptase" evidence="1">
    <location>
        <begin position="158"/>
        <end position="367"/>
    </location>
</feature>
<dbReference type="STRING" id="53326.A0A016V1P6"/>
<dbReference type="Pfam" id="PF00078">
    <property type="entry name" value="RVT_1"/>
    <property type="match status" value="1"/>
</dbReference>